<keyword evidence="1" id="KW-0175">Coiled coil</keyword>
<dbReference type="PANTHER" id="PTHR15960">
    <property type="entry name" value="LD44032P"/>
    <property type="match status" value="1"/>
</dbReference>
<dbReference type="AlphaFoldDB" id="B4KDE4"/>
<dbReference type="InterPro" id="IPR042575">
    <property type="entry name" value="UBAP1_C"/>
</dbReference>
<sequence>MDDVPVKIVERYKPPPPVYQLPPTIANRLAQYRDNYYAEEQAFHYDYQLERSVLSKCQHWRRMRQQQQQARQMRLEQRKQERQRALEAKQKEMLGAVEYPSAAELSSDSDDDELAIESPTAKTAAAAVPITTTSTTSISDAESREKLKPKSMSSCNFNNILQPTILSNAATATPAVTHHKRNSSLNYADFEYNMNSTPFDNIEMKTINDLDILAQVLHQTQLTQKPLASNEAEQISEPENKNEQQQMQPELELAVTTLAETKATLDSVNFQVHCDDAQGIPAMYPTPLYNTPTQQSQQQQQQLVYPHMVYNQHYYPQQQQQQQQQQIYPNHNYLQHSYINGYSTPTQLPQSVVPPGNNISMLSPNTSEADLKSRSVPDILRELKTELQQAEKRRIRLYSHNEDEQQALALTQPQLPQQLSNSQQNNANIFQELTVPAQKLAQRISSMGFPLERVAKVVSLCGIDDKKIIEHLIPLGELMDLGFEETKISAALLKFNNNKDKALDYLIK</sequence>
<dbReference type="PROSITE" id="PS51497">
    <property type="entry name" value="UMA"/>
    <property type="match status" value="1"/>
</dbReference>
<feature type="coiled-coil region" evidence="1">
    <location>
        <begin position="63"/>
        <end position="92"/>
    </location>
</feature>
<dbReference type="FunFam" id="1.20.120.1920:FF:000004">
    <property type="entry name" value="GG24751"/>
    <property type="match status" value="1"/>
</dbReference>
<dbReference type="InParanoid" id="B4KDE4"/>
<feature type="domain" description="UMA" evidence="4">
    <location>
        <begin position="1"/>
        <end position="54"/>
    </location>
</feature>
<feature type="compositionally biased region" description="Polar residues" evidence="2">
    <location>
        <begin position="224"/>
        <end position="233"/>
    </location>
</feature>
<dbReference type="eggNOG" id="ENOG502QTJC">
    <property type="taxonomic scope" value="Eukaryota"/>
</dbReference>
<dbReference type="OrthoDB" id="2018023at2759"/>
<evidence type="ECO:0000259" key="3">
    <source>
        <dbReference type="PROSITE" id="PS50030"/>
    </source>
</evidence>
<dbReference type="KEGG" id="dmo:Dmoj_GI22494"/>
<dbReference type="PANTHER" id="PTHR15960:SF5">
    <property type="entry name" value="LD44032P"/>
    <property type="match status" value="1"/>
</dbReference>
<evidence type="ECO:0000259" key="4">
    <source>
        <dbReference type="PROSITE" id="PS51497"/>
    </source>
</evidence>
<evidence type="ECO:0000313" key="5">
    <source>
        <dbReference type="EMBL" id="EDW15953.1"/>
    </source>
</evidence>
<evidence type="ECO:0008006" key="7">
    <source>
        <dbReference type="Google" id="ProtNLM"/>
    </source>
</evidence>
<keyword evidence="6" id="KW-1185">Reference proteome</keyword>
<gene>
    <name evidence="5" type="primary">Dmoj\GI22494</name>
    <name evidence="5" type="ORF">Dmoj_GI22494</name>
</gene>
<proteinExistence type="predicted"/>
<evidence type="ECO:0000256" key="1">
    <source>
        <dbReference type="SAM" id="Coils"/>
    </source>
</evidence>
<evidence type="ECO:0000256" key="2">
    <source>
        <dbReference type="SAM" id="MobiDB-lite"/>
    </source>
</evidence>
<dbReference type="GO" id="GO:0043162">
    <property type="term" value="P:ubiquitin-dependent protein catabolic process via the multivesicular body sorting pathway"/>
    <property type="evidence" value="ECO:0007669"/>
    <property type="project" value="InterPro"/>
</dbReference>
<name>B4KDE4_DROMO</name>
<dbReference type="GO" id="GO:0000813">
    <property type="term" value="C:ESCRT I complex"/>
    <property type="evidence" value="ECO:0007669"/>
    <property type="project" value="InterPro"/>
</dbReference>
<dbReference type="PhylomeDB" id="B4KDE4"/>
<dbReference type="InterPro" id="IPR038870">
    <property type="entry name" value="UBAP1"/>
</dbReference>
<dbReference type="HOGENOM" id="CLU_025406_0_0_1"/>
<dbReference type="FunCoup" id="B4KDE4">
    <property type="interactions" value="414"/>
</dbReference>
<reference evidence="5 6" key="1">
    <citation type="journal article" date="2007" name="Nature">
        <title>Evolution of genes and genomes on the Drosophila phylogeny.</title>
        <authorList>
            <consortium name="Drosophila 12 Genomes Consortium"/>
            <person name="Clark A.G."/>
            <person name="Eisen M.B."/>
            <person name="Smith D.R."/>
            <person name="Bergman C.M."/>
            <person name="Oliver B."/>
            <person name="Markow T.A."/>
            <person name="Kaufman T.C."/>
            <person name="Kellis M."/>
            <person name="Gelbart W."/>
            <person name="Iyer V.N."/>
            <person name="Pollard D.A."/>
            <person name="Sackton T.B."/>
            <person name="Larracuente A.M."/>
            <person name="Singh N.D."/>
            <person name="Abad J.P."/>
            <person name="Abt D.N."/>
            <person name="Adryan B."/>
            <person name="Aguade M."/>
            <person name="Akashi H."/>
            <person name="Anderson W.W."/>
            <person name="Aquadro C.F."/>
            <person name="Ardell D.H."/>
            <person name="Arguello R."/>
            <person name="Artieri C.G."/>
            <person name="Barbash D.A."/>
            <person name="Barker D."/>
            <person name="Barsanti P."/>
            <person name="Batterham P."/>
            <person name="Batzoglou S."/>
            <person name="Begun D."/>
            <person name="Bhutkar A."/>
            <person name="Blanco E."/>
            <person name="Bosak S.A."/>
            <person name="Bradley R.K."/>
            <person name="Brand A.D."/>
            <person name="Brent M.R."/>
            <person name="Brooks A.N."/>
            <person name="Brown R.H."/>
            <person name="Butlin R.K."/>
            <person name="Caggese C."/>
            <person name="Calvi B.R."/>
            <person name="Bernardo de Carvalho A."/>
            <person name="Caspi A."/>
            <person name="Castrezana S."/>
            <person name="Celniker S.E."/>
            <person name="Chang J.L."/>
            <person name="Chapple C."/>
            <person name="Chatterji S."/>
            <person name="Chinwalla A."/>
            <person name="Civetta A."/>
            <person name="Clifton S.W."/>
            <person name="Comeron J.M."/>
            <person name="Costello J.C."/>
            <person name="Coyne J.A."/>
            <person name="Daub J."/>
            <person name="David R.G."/>
            <person name="Delcher A.L."/>
            <person name="Delehaunty K."/>
            <person name="Do C.B."/>
            <person name="Ebling H."/>
            <person name="Edwards K."/>
            <person name="Eickbush T."/>
            <person name="Evans J.D."/>
            <person name="Filipski A."/>
            <person name="Findeiss S."/>
            <person name="Freyhult E."/>
            <person name="Fulton L."/>
            <person name="Fulton R."/>
            <person name="Garcia A.C."/>
            <person name="Gardiner A."/>
            <person name="Garfield D.A."/>
            <person name="Garvin B.E."/>
            <person name="Gibson G."/>
            <person name="Gilbert D."/>
            <person name="Gnerre S."/>
            <person name="Godfrey J."/>
            <person name="Good R."/>
            <person name="Gotea V."/>
            <person name="Gravely B."/>
            <person name="Greenberg A.J."/>
            <person name="Griffiths-Jones S."/>
            <person name="Gross S."/>
            <person name="Guigo R."/>
            <person name="Gustafson E.A."/>
            <person name="Haerty W."/>
            <person name="Hahn M.W."/>
            <person name="Halligan D.L."/>
            <person name="Halpern A.L."/>
            <person name="Halter G.M."/>
            <person name="Han M.V."/>
            <person name="Heger A."/>
            <person name="Hillier L."/>
            <person name="Hinrichs A.S."/>
            <person name="Holmes I."/>
            <person name="Hoskins R.A."/>
            <person name="Hubisz M.J."/>
            <person name="Hultmark D."/>
            <person name="Huntley M.A."/>
            <person name="Jaffe D.B."/>
            <person name="Jagadeeshan S."/>
            <person name="Jeck W.R."/>
            <person name="Johnson J."/>
            <person name="Jones C.D."/>
            <person name="Jordan W.C."/>
            <person name="Karpen G.H."/>
            <person name="Kataoka E."/>
            <person name="Keightley P.D."/>
            <person name="Kheradpour P."/>
            <person name="Kirkness E.F."/>
            <person name="Koerich L.B."/>
            <person name="Kristiansen K."/>
            <person name="Kudrna D."/>
            <person name="Kulathinal R.J."/>
            <person name="Kumar S."/>
            <person name="Kwok R."/>
            <person name="Lander E."/>
            <person name="Langley C.H."/>
            <person name="Lapoint R."/>
            <person name="Lazzaro B.P."/>
            <person name="Lee S.J."/>
            <person name="Levesque L."/>
            <person name="Li R."/>
            <person name="Lin C.F."/>
            <person name="Lin M.F."/>
            <person name="Lindblad-Toh K."/>
            <person name="Llopart A."/>
            <person name="Long M."/>
            <person name="Low L."/>
            <person name="Lozovsky E."/>
            <person name="Lu J."/>
            <person name="Luo M."/>
            <person name="Machado C.A."/>
            <person name="Makalowski W."/>
            <person name="Marzo M."/>
            <person name="Matsuda M."/>
            <person name="Matzkin L."/>
            <person name="McAllister B."/>
            <person name="McBride C.S."/>
            <person name="McKernan B."/>
            <person name="McKernan K."/>
            <person name="Mendez-Lago M."/>
            <person name="Minx P."/>
            <person name="Mollenhauer M.U."/>
            <person name="Montooth K."/>
            <person name="Mount S.M."/>
            <person name="Mu X."/>
            <person name="Myers E."/>
            <person name="Negre B."/>
            <person name="Newfeld S."/>
            <person name="Nielsen R."/>
            <person name="Noor M.A."/>
            <person name="O'Grady P."/>
            <person name="Pachter L."/>
            <person name="Papaceit M."/>
            <person name="Parisi M.J."/>
            <person name="Parisi M."/>
            <person name="Parts L."/>
            <person name="Pedersen J.S."/>
            <person name="Pesole G."/>
            <person name="Phillippy A.M."/>
            <person name="Ponting C.P."/>
            <person name="Pop M."/>
            <person name="Porcelli D."/>
            <person name="Powell J.R."/>
            <person name="Prohaska S."/>
            <person name="Pruitt K."/>
            <person name="Puig M."/>
            <person name="Quesneville H."/>
            <person name="Ram K.R."/>
            <person name="Rand D."/>
            <person name="Rasmussen M.D."/>
            <person name="Reed L.K."/>
            <person name="Reenan R."/>
            <person name="Reily A."/>
            <person name="Remington K.A."/>
            <person name="Rieger T.T."/>
            <person name="Ritchie M.G."/>
            <person name="Robin C."/>
            <person name="Rogers Y.H."/>
            <person name="Rohde C."/>
            <person name="Rozas J."/>
            <person name="Rubenfield M.J."/>
            <person name="Ruiz A."/>
            <person name="Russo S."/>
            <person name="Salzberg S.L."/>
            <person name="Sanchez-Gracia A."/>
            <person name="Saranga D.J."/>
            <person name="Sato H."/>
            <person name="Schaeffer S.W."/>
            <person name="Schatz M.C."/>
            <person name="Schlenke T."/>
            <person name="Schwartz R."/>
            <person name="Segarra C."/>
            <person name="Singh R.S."/>
            <person name="Sirot L."/>
            <person name="Sirota M."/>
            <person name="Sisneros N.B."/>
            <person name="Smith C.D."/>
            <person name="Smith T.F."/>
            <person name="Spieth J."/>
            <person name="Stage D.E."/>
            <person name="Stark A."/>
            <person name="Stephan W."/>
            <person name="Strausberg R.L."/>
            <person name="Strempel S."/>
            <person name="Sturgill D."/>
            <person name="Sutton G."/>
            <person name="Sutton G.G."/>
            <person name="Tao W."/>
            <person name="Teichmann S."/>
            <person name="Tobari Y.N."/>
            <person name="Tomimura Y."/>
            <person name="Tsolas J.M."/>
            <person name="Valente V.L."/>
            <person name="Venter E."/>
            <person name="Venter J.C."/>
            <person name="Vicario S."/>
            <person name="Vieira F.G."/>
            <person name="Vilella A.J."/>
            <person name="Villasante A."/>
            <person name="Walenz B."/>
            <person name="Wang J."/>
            <person name="Wasserman M."/>
            <person name="Watts T."/>
            <person name="Wilson D."/>
            <person name="Wilson R.K."/>
            <person name="Wing R.A."/>
            <person name="Wolfner M.F."/>
            <person name="Wong A."/>
            <person name="Wong G.K."/>
            <person name="Wu C.I."/>
            <person name="Wu G."/>
            <person name="Yamamoto D."/>
            <person name="Yang H.P."/>
            <person name="Yang S.P."/>
            <person name="Yorke J.A."/>
            <person name="Yoshida K."/>
            <person name="Zdobnov E."/>
            <person name="Zhang P."/>
            <person name="Zhang Y."/>
            <person name="Zimin A.V."/>
            <person name="Baldwin J."/>
            <person name="Abdouelleil A."/>
            <person name="Abdulkadir J."/>
            <person name="Abebe A."/>
            <person name="Abera B."/>
            <person name="Abreu J."/>
            <person name="Acer S.C."/>
            <person name="Aftuck L."/>
            <person name="Alexander A."/>
            <person name="An P."/>
            <person name="Anderson E."/>
            <person name="Anderson S."/>
            <person name="Arachi H."/>
            <person name="Azer M."/>
            <person name="Bachantsang P."/>
            <person name="Barry A."/>
            <person name="Bayul T."/>
            <person name="Berlin A."/>
            <person name="Bessette D."/>
            <person name="Bloom T."/>
            <person name="Blye J."/>
            <person name="Boguslavskiy L."/>
            <person name="Bonnet C."/>
            <person name="Boukhgalter B."/>
            <person name="Bourzgui I."/>
            <person name="Brown A."/>
            <person name="Cahill P."/>
            <person name="Channer S."/>
            <person name="Cheshatsang Y."/>
            <person name="Chuda L."/>
            <person name="Citroen M."/>
            <person name="Collymore A."/>
            <person name="Cooke P."/>
            <person name="Costello M."/>
            <person name="D'Aco K."/>
            <person name="Daza R."/>
            <person name="De Haan G."/>
            <person name="DeGray S."/>
            <person name="DeMaso C."/>
            <person name="Dhargay N."/>
            <person name="Dooley K."/>
            <person name="Dooley E."/>
            <person name="Doricent M."/>
            <person name="Dorje P."/>
            <person name="Dorjee K."/>
            <person name="Dupes A."/>
            <person name="Elong R."/>
            <person name="Falk J."/>
            <person name="Farina A."/>
            <person name="Faro S."/>
            <person name="Ferguson D."/>
            <person name="Fisher S."/>
            <person name="Foley C.D."/>
            <person name="Franke A."/>
            <person name="Friedrich D."/>
            <person name="Gadbois L."/>
            <person name="Gearin G."/>
            <person name="Gearin C.R."/>
            <person name="Giannoukos G."/>
            <person name="Goode T."/>
            <person name="Graham J."/>
            <person name="Grandbois E."/>
            <person name="Grewal S."/>
            <person name="Gyaltsen K."/>
            <person name="Hafez N."/>
            <person name="Hagos B."/>
            <person name="Hall J."/>
            <person name="Henson C."/>
            <person name="Hollinger A."/>
            <person name="Honan T."/>
            <person name="Huard M.D."/>
            <person name="Hughes L."/>
            <person name="Hurhula B."/>
            <person name="Husby M.E."/>
            <person name="Kamat A."/>
            <person name="Kanga B."/>
            <person name="Kashin S."/>
            <person name="Khazanovich D."/>
            <person name="Kisner P."/>
            <person name="Lance K."/>
            <person name="Lara M."/>
            <person name="Lee W."/>
            <person name="Lennon N."/>
            <person name="Letendre F."/>
            <person name="LeVine R."/>
            <person name="Lipovsky A."/>
            <person name="Liu X."/>
            <person name="Liu J."/>
            <person name="Liu S."/>
            <person name="Lokyitsang T."/>
            <person name="Lokyitsang Y."/>
            <person name="Lubonja R."/>
            <person name="Lui A."/>
            <person name="MacDonald P."/>
            <person name="Magnisalis V."/>
            <person name="Maru K."/>
            <person name="Matthews C."/>
            <person name="McCusker W."/>
            <person name="McDonough S."/>
            <person name="Mehta T."/>
            <person name="Meldrim J."/>
            <person name="Meneus L."/>
            <person name="Mihai O."/>
            <person name="Mihalev A."/>
            <person name="Mihova T."/>
            <person name="Mittelman R."/>
            <person name="Mlenga V."/>
            <person name="Montmayeur A."/>
            <person name="Mulrain L."/>
            <person name="Navidi A."/>
            <person name="Naylor J."/>
            <person name="Negash T."/>
            <person name="Nguyen T."/>
            <person name="Nguyen N."/>
            <person name="Nicol R."/>
            <person name="Norbu C."/>
            <person name="Norbu N."/>
            <person name="Novod N."/>
            <person name="O'Neill B."/>
            <person name="Osman S."/>
            <person name="Markiewicz E."/>
            <person name="Oyono O.L."/>
            <person name="Patti C."/>
            <person name="Phunkhang P."/>
            <person name="Pierre F."/>
            <person name="Priest M."/>
            <person name="Raghuraman S."/>
            <person name="Rege F."/>
            <person name="Reyes R."/>
            <person name="Rise C."/>
            <person name="Rogov P."/>
            <person name="Ross K."/>
            <person name="Ryan E."/>
            <person name="Settipalli S."/>
            <person name="Shea T."/>
            <person name="Sherpa N."/>
            <person name="Shi L."/>
            <person name="Shih D."/>
            <person name="Sparrow T."/>
            <person name="Spaulding J."/>
            <person name="Stalker J."/>
            <person name="Stange-Thomann N."/>
            <person name="Stavropoulos S."/>
            <person name="Stone C."/>
            <person name="Strader C."/>
            <person name="Tesfaye S."/>
            <person name="Thomson T."/>
            <person name="Thoulutsang Y."/>
            <person name="Thoulutsang D."/>
            <person name="Topham K."/>
            <person name="Topping I."/>
            <person name="Tsamla T."/>
            <person name="Vassiliev H."/>
            <person name="Vo A."/>
            <person name="Wangchuk T."/>
            <person name="Wangdi T."/>
            <person name="Weiand M."/>
            <person name="Wilkinson J."/>
            <person name="Wilson A."/>
            <person name="Yadav S."/>
            <person name="Young G."/>
            <person name="Yu Q."/>
            <person name="Zembek L."/>
            <person name="Zhong D."/>
            <person name="Zimmer A."/>
            <person name="Zwirko Z."/>
            <person name="Jaffe D.B."/>
            <person name="Alvarez P."/>
            <person name="Brockman W."/>
            <person name="Butler J."/>
            <person name="Chin C."/>
            <person name="Gnerre S."/>
            <person name="Grabherr M."/>
            <person name="Kleber M."/>
            <person name="Mauceli E."/>
            <person name="MacCallum I."/>
        </authorList>
    </citation>
    <scope>NUCLEOTIDE SEQUENCE [LARGE SCALE GENOMIC DNA]</scope>
    <source>
        <strain evidence="6">Tucson 15081-1352.22</strain>
    </source>
</reference>
<dbReference type="GO" id="GO:0043130">
    <property type="term" value="F:ubiquitin binding"/>
    <property type="evidence" value="ECO:0007669"/>
    <property type="project" value="InterPro"/>
</dbReference>
<organism evidence="5 6">
    <name type="scientific">Drosophila mojavensis</name>
    <name type="common">Fruit fly</name>
    <dbReference type="NCBI Taxonomy" id="7230"/>
    <lineage>
        <taxon>Eukaryota</taxon>
        <taxon>Metazoa</taxon>
        <taxon>Ecdysozoa</taxon>
        <taxon>Arthropoda</taxon>
        <taxon>Hexapoda</taxon>
        <taxon>Insecta</taxon>
        <taxon>Pterygota</taxon>
        <taxon>Neoptera</taxon>
        <taxon>Endopterygota</taxon>
        <taxon>Diptera</taxon>
        <taxon>Brachycera</taxon>
        <taxon>Muscomorpha</taxon>
        <taxon>Ephydroidea</taxon>
        <taxon>Drosophilidae</taxon>
        <taxon>Drosophila</taxon>
    </lineage>
</organism>
<dbReference type="CDD" id="cd14316">
    <property type="entry name" value="UBA2_UBAP1_like"/>
    <property type="match status" value="1"/>
</dbReference>
<feature type="region of interest" description="Disordered" evidence="2">
    <location>
        <begin position="224"/>
        <end position="246"/>
    </location>
</feature>
<dbReference type="EMBL" id="CH933806">
    <property type="protein sequence ID" value="EDW15953.1"/>
    <property type="molecule type" value="Genomic_DNA"/>
</dbReference>
<dbReference type="SUPFAM" id="SSF46934">
    <property type="entry name" value="UBA-like"/>
    <property type="match status" value="1"/>
</dbReference>
<dbReference type="OMA" id="HFQVYHM"/>
<evidence type="ECO:0000313" key="6">
    <source>
        <dbReference type="Proteomes" id="UP000009192"/>
    </source>
</evidence>
<protein>
    <recommendedName>
        <fullName evidence="7">UBA domain-containing protein</fullName>
    </recommendedName>
</protein>
<feature type="domain" description="UBA" evidence="3">
    <location>
        <begin position="462"/>
        <end position="508"/>
    </location>
</feature>
<accession>B4KDE4</accession>
<dbReference type="Proteomes" id="UP000009192">
    <property type="component" value="Unassembled WGS sequence"/>
</dbReference>
<dbReference type="PROSITE" id="PS50030">
    <property type="entry name" value="UBA"/>
    <property type="match status" value="1"/>
</dbReference>
<dbReference type="InterPro" id="IPR009060">
    <property type="entry name" value="UBA-like_sf"/>
</dbReference>
<dbReference type="InterPro" id="IPR015940">
    <property type="entry name" value="UBA"/>
</dbReference>
<dbReference type="InterPro" id="IPR023340">
    <property type="entry name" value="UMA"/>
</dbReference>
<dbReference type="Gene3D" id="1.20.120.1920">
    <property type="entry name" value="UBAP1 SOUBA domain"/>
    <property type="match status" value="1"/>
</dbReference>